<evidence type="ECO:0000313" key="2">
    <source>
        <dbReference type="Proteomes" id="UP000600101"/>
    </source>
</evidence>
<gene>
    <name evidence="1" type="ORF">H7965_26790</name>
</gene>
<name>A0A9X0UFD6_9PROT</name>
<dbReference type="Gene3D" id="3.90.170.10">
    <property type="entry name" value="Adenylosuccinate Synthetase, subunit A, domain 3"/>
    <property type="match status" value="1"/>
</dbReference>
<keyword evidence="2" id="KW-1185">Reference proteome</keyword>
<comment type="caution">
    <text evidence="1">The sequence shown here is derived from an EMBL/GenBank/DDBJ whole genome shotgun (WGS) entry which is preliminary data.</text>
</comment>
<dbReference type="SUPFAM" id="SSF52540">
    <property type="entry name" value="P-loop containing nucleoside triphosphate hydrolases"/>
    <property type="match status" value="1"/>
</dbReference>
<dbReference type="InterPro" id="IPR027417">
    <property type="entry name" value="P-loop_NTPase"/>
</dbReference>
<sequence length="55" mass="6139">MNPSSTRGERSYGELLAQALKYIRCIEELVEAPVMMPSTSLDRGNRIVLRNPFAG</sequence>
<organism evidence="1 2">
    <name type="scientific">Siccirubricoccus deserti</name>
    <dbReference type="NCBI Taxonomy" id="2013562"/>
    <lineage>
        <taxon>Bacteria</taxon>
        <taxon>Pseudomonadati</taxon>
        <taxon>Pseudomonadota</taxon>
        <taxon>Alphaproteobacteria</taxon>
        <taxon>Acetobacterales</taxon>
        <taxon>Roseomonadaceae</taxon>
        <taxon>Siccirubricoccus</taxon>
    </lineage>
</organism>
<proteinExistence type="predicted"/>
<accession>A0A9X0UFD6</accession>
<reference evidence="1" key="1">
    <citation type="submission" date="2020-08" db="EMBL/GenBank/DDBJ databases">
        <authorList>
            <person name="Hu Y."/>
            <person name="Nguyen S.V."/>
            <person name="Li F."/>
            <person name="Fanning S."/>
        </authorList>
    </citation>
    <scope>NUCLEOTIDE SEQUENCE</scope>
    <source>
        <strain evidence="1">SYSU D8009</strain>
    </source>
</reference>
<evidence type="ECO:0000313" key="1">
    <source>
        <dbReference type="EMBL" id="MBC4018864.1"/>
    </source>
</evidence>
<dbReference type="EMBL" id="JACOMF010000087">
    <property type="protein sequence ID" value="MBC4018864.1"/>
    <property type="molecule type" value="Genomic_DNA"/>
</dbReference>
<dbReference type="InterPro" id="IPR042111">
    <property type="entry name" value="Adenylosuccinate_synth_dom3"/>
</dbReference>
<protein>
    <submittedName>
        <fullName evidence="1">Uncharacterized protein</fullName>
    </submittedName>
</protein>
<dbReference type="RefSeq" id="WP_186773604.1">
    <property type="nucleotide sequence ID" value="NZ_JACOMF010000087.1"/>
</dbReference>
<dbReference type="AlphaFoldDB" id="A0A9X0UFD6"/>
<dbReference type="Proteomes" id="UP000600101">
    <property type="component" value="Unassembled WGS sequence"/>
</dbReference>